<dbReference type="PANTHER" id="PTHR43358:SF4">
    <property type="entry name" value="ALPHA_BETA HYDROLASE FOLD-1 DOMAIN-CONTAINING PROTEIN"/>
    <property type="match status" value="1"/>
</dbReference>
<dbReference type="PANTHER" id="PTHR43358">
    <property type="entry name" value="ALPHA/BETA-HYDROLASE"/>
    <property type="match status" value="1"/>
</dbReference>
<evidence type="ECO:0000313" key="4">
    <source>
        <dbReference type="Proteomes" id="UP000563523"/>
    </source>
</evidence>
<dbReference type="RefSeq" id="WP_176942592.1">
    <property type="nucleotide sequence ID" value="NZ_JABZEC010000003.1"/>
</dbReference>
<name>A0A850QX92_9LACO</name>
<dbReference type="InterPro" id="IPR052920">
    <property type="entry name" value="DNA-binding_regulatory"/>
</dbReference>
<dbReference type="InterPro" id="IPR029058">
    <property type="entry name" value="AB_hydrolase_fold"/>
</dbReference>
<accession>A0A850QX92</accession>
<evidence type="ECO:0000259" key="2">
    <source>
        <dbReference type="Pfam" id="PF12146"/>
    </source>
</evidence>
<gene>
    <name evidence="3" type="ORF">HU830_04510</name>
</gene>
<dbReference type="Gene3D" id="3.40.50.1820">
    <property type="entry name" value="alpha/beta hydrolase"/>
    <property type="match status" value="1"/>
</dbReference>
<sequence>MKKKFWKITLGTLIVLLVGADLGGAYYLFNFAFKKGGYSSRGSDASETSTQRWARQQKQERWTQTSFDGLKMKARYYPAPQPTKKTIVVVHGYGDNSLTVGQYSQLFHEAGYNVLTPDGRAAGMSQGKYLGYGWQDRDDLAWWIKQVQKRQGPQGEIGLYGLSMGAAEVMYYLGLKVPKQVKFAITDCGYASIKGELQHELQSLFHLPSFPLLPTANLFAKTIAHYDFYAADTKKTLRQNRIPLFIIHGTKDDFVPTKHARINYDNNHGPKKLWLVSGAKHAQSYQMQPQKYRQKVIQWTQKYFQNEVKNHGTN</sequence>
<dbReference type="Proteomes" id="UP000563523">
    <property type="component" value="Unassembled WGS sequence"/>
</dbReference>
<feature type="domain" description="Serine aminopeptidase S33" evidence="2">
    <location>
        <begin position="82"/>
        <end position="191"/>
    </location>
</feature>
<dbReference type="Pfam" id="PF12146">
    <property type="entry name" value="Hydrolase_4"/>
    <property type="match status" value="1"/>
</dbReference>
<feature type="region of interest" description="Disordered" evidence="1">
    <location>
        <begin position="38"/>
        <end position="58"/>
    </location>
</feature>
<evidence type="ECO:0000256" key="1">
    <source>
        <dbReference type="SAM" id="MobiDB-lite"/>
    </source>
</evidence>
<organism evidence="3 4">
    <name type="scientific">Bombilactobacillus apium</name>
    <dbReference type="NCBI Taxonomy" id="2675299"/>
    <lineage>
        <taxon>Bacteria</taxon>
        <taxon>Bacillati</taxon>
        <taxon>Bacillota</taxon>
        <taxon>Bacilli</taxon>
        <taxon>Lactobacillales</taxon>
        <taxon>Lactobacillaceae</taxon>
        <taxon>Bombilactobacillus</taxon>
    </lineage>
</organism>
<dbReference type="EMBL" id="JABZEC010000003">
    <property type="protein sequence ID" value="NVY96434.1"/>
    <property type="molecule type" value="Genomic_DNA"/>
</dbReference>
<keyword evidence="3" id="KW-0378">Hydrolase</keyword>
<dbReference type="SUPFAM" id="SSF53474">
    <property type="entry name" value="alpha/beta-Hydrolases"/>
    <property type="match status" value="1"/>
</dbReference>
<dbReference type="InterPro" id="IPR022742">
    <property type="entry name" value="Hydrolase_4"/>
</dbReference>
<reference evidence="3 4" key="1">
    <citation type="submission" date="2020-06" db="EMBL/GenBank/DDBJ databases">
        <authorList>
            <person name="Kang J."/>
        </authorList>
    </citation>
    <scope>NUCLEOTIDE SEQUENCE [LARGE SCALE GENOMIC DNA]</scope>
    <source>
        <strain evidence="3 4">DCY120</strain>
    </source>
</reference>
<evidence type="ECO:0000313" key="3">
    <source>
        <dbReference type="EMBL" id="NVY96434.1"/>
    </source>
</evidence>
<feature type="compositionally biased region" description="Polar residues" evidence="1">
    <location>
        <begin position="40"/>
        <end position="58"/>
    </location>
</feature>
<dbReference type="AlphaFoldDB" id="A0A850QX92"/>
<comment type="caution">
    <text evidence="3">The sequence shown here is derived from an EMBL/GenBank/DDBJ whole genome shotgun (WGS) entry which is preliminary data.</text>
</comment>
<proteinExistence type="predicted"/>
<keyword evidence="4" id="KW-1185">Reference proteome</keyword>
<dbReference type="GO" id="GO:0016787">
    <property type="term" value="F:hydrolase activity"/>
    <property type="evidence" value="ECO:0007669"/>
    <property type="project" value="UniProtKB-KW"/>
</dbReference>
<protein>
    <submittedName>
        <fullName evidence="3">Alpha/beta hydrolase</fullName>
    </submittedName>
</protein>